<proteinExistence type="predicted"/>
<gene>
    <name evidence="1" type="ORF">CSLFYP84_03979</name>
</gene>
<dbReference type="EMBL" id="CACRUA010000062">
    <property type="protein sequence ID" value="VYU77483.1"/>
    <property type="molecule type" value="Genomic_DNA"/>
</dbReference>
<dbReference type="RefSeq" id="WP_021641095.1">
    <property type="nucleotide sequence ID" value="NZ_CACRUA010000062.1"/>
</dbReference>
<sequence>MSRNLYDVTDVRTDKILFTGLSRNEVQDKIGLSAKHVYLYAQNYSIYKGIYQISARGEKTWQDEFVIRWNLITEELRKYRGLNRIKIVEENGGNGDT</sequence>
<dbReference type="AlphaFoldDB" id="A0A6N3HNG9"/>
<protein>
    <submittedName>
        <fullName evidence="1">Uncharacterized protein</fullName>
    </submittedName>
</protein>
<accession>A0A6N3HNG9</accession>
<reference evidence="1" key="1">
    <citation type="submission" date="2019-11" db="EMBL/GenBank/DDBJ databases">
        <authorList>
            <person name="Feng L."/>
        </authorList>
    </citation>
    <scope>NUCLEOTIDE SEQUENCE</scope>
    <source>
        <strain evidence="1">CsymbiosumLFYP84</strain>
    </source>
</reference>
<organism evidence="1">
    <name type="scientific">Clostridium symbiosum</name>
    <name type="common">Bacteroides symbiosus</name>
    <dbReference type="NCBI Taxonomy" id="1512"/>
    <lineage>
        <taxon>Bacteria</taxon>
        <taxon>Bacillati</taxon>
        <taxon>Bacillota</taxon>
        <taxon>Clostridia</taxon>
        <taxon>Lachnospirales</taxon>
        <taxon>Lachnospiraceae</taxon>
        <taxon>Otoolea</taxon>
    </lineage>
</organism>
<evidence type="ECO:0000313" key="1">
    <source>
        <dbReference type="EMBL" id="VYU77483.1"/>
    </source>
</evidence>
<name>A0A6N3HNG9_CLOSY</name>